<dbReference type="EMBL" id="FNCJ01000018">
    <property type="protein sequence ID" value="SDI20142.1"/>
    <property type="molecule type" value="Genomic_DNA"/>
</dbReference>
<proteinExistence type="predicted"/>
<evidence type="ECO:0000313" key="1">
    <source>
        <dbReference type="EMBL" id="SDI20142.1"/>
    </source>
</evidence>
<name>A0A1G8IMS5_9BURK</name>
<protein>
    <submittedName>
        <fullName evidence="1">Uncharacterized protein</fullName>
    </submittedName>
</protein>
<accession>A0A1G8IMS5</accession>
<gene>
    <name evidence="1" type="ORF">SAMN05216466_118168</name>
</gene>
<evidence type="ECO:0000313" key="2">
    <source>
        <dbReference type="Proteomes" id="UP000199706"/>
    </source>
</evidence>
<dbReference type="Proteomes" id="UP000199706">
    <property type="component" value="Unassembled WGS sequence"/>
</dbReference>
<dbReference type="AlphaFoldDB" id="A0A1G8IMS5"/>
<reference evidence="1 2" key="1">
    <citation type="submission" date="2016-10" db="EMBL/GenBank/DDBJ databases">
        <authorList>
            <person name="de Groot N.N."/>
        </authorList>
    </citation>
    <scope>NUCLEOTIDE SEQUENCE [LARGE SCALE GENOMIC DNA]</scope>
    <source>
        <strain evidence="1 2">LMG 2247</strain>
    </source>
</reference>
<organism evidence="1 2">
    <name type="scientific">Paraburkholderia phenazinium</name>
    <dbReference type="NCBI Taxonomy" id="60549"/>
    <lineage>
        <taxon>Bacteria</taxon>
        <taxon>Pseudomonadati</taxon>
        <taxon>Pseudomonadota</taxon>
        <taxon>Betaproteobacteria</taxon>
        <taxon>Burkholderiales</taxon>
        <taxon>Burkholderiaceae</taxon>
        <taxon>Paraburkholderia</taxon>
    </lineage>
</organism>
<sequence>MKTMLTRGYFLVKWLSRPVLSAALYRAFGSVDRLGD</sequence>